<keyword evidence="2" id="KW-1185">Reference proteome</keyword>
<organism evidence="1 2">
    <name type="scientific">Hymenobacter coccineus</name>
    <dbReference type="NCBI Taxonomy" id="1908235"/>
    <lineage>
        <taxon>Bacteria</taxon>
        <taxon>Pseudomonadati</taxon>
        <taxon>Bacteroidota</taxon>
        <taxon>Cytophagia</taxon>
        <taxon>Cytophagales</taxon>
        <taxon>Hymenobacteraceae</taxon>
        <taxon>Hymenobacter</taxon>
    </lineage>
</organism>
<name>A0A1G1TH78_9BACT</name>
<accession>A0A1G1TH78</accession>
<reference evidence="1 2" key="1">
    <citation type="submission" date="2016-08" db="EMBL/GenBank/DDBJ databases">
        <title>Hymenobacter coccineus sp. nov., Hymenobacter lapidarius sp. nov. and Hymenobacter glacialis sp. nov., isolated from Antarctic soil.</title>
        <authorList>
            <person name="Sedlacek I."/>
            <person name="Kralova S."/>
            <person name="Kyrova K."/>
            <person name="Maslanova I."/>
            <person name="Stankova E."/>
            <person name="Vrbovska V."/>
            <person name="Nemec M."/>
            <person name="Bartak M."/>
            <person name="Svec P."/>
            <person name="Busse H.-J."/>
            <person name="Pantucek R."/>
        </authorList>
    </citation>
    <scope>NUCLEOTIDE SEQUENCE [LARGE SCALE GENOMIC DNA]</scope>
    <source>
        <strain evidence="1 2">CCM 8649</strain>
    </source>
</reference>
<sequence length="135" mass="15429">MGNLGIEINRGIADLFGKNANRTVQNLFQRTGSYLDSTDRMSTACQVRYMQTLWDINEVAARRLRQQLRANAKRIILIGKPDVNDLLRVTWEAANQRHIQYADETKYGLFLDKQAGWEKQLTAELAELATFAVPD</sequence>
<comment type="caution">
    <text evidence="1">The sequence shown here is derived from an EMBL/GenBank/DDBJ whole genome shotgun (WGS) entry which is preliminary data.</text>
</comment>
<dbReference type="Proteomes" id="UP000177506">
    <property type="component" value="Unassembled WGS sequence"/>
</dbReference>
<evidence type="ECO:0000313" key="2">
    <source>
        <dbReference type="Proteomes" id="UP000177506"/>
    </source>
</evidence>
<protein>
    <submittedName>
        <fullName evidence="1">Uncharacterized protein</fullName>
    </submittedName>
</protein>
<dbReference type="AlphaFoldDB" id="A0A1G1TH78"/>
<evidence type="ECO:0000313" key="1">
    <source>
        <dbReference type="EMBL" id="OGX90240.1"/>
    </source>
</evidence>
<dbReference type="EMBL" id="MDZA01000177">
    <property type="protein sequence ID" value="OGX90240.1"/>
    <property type="molecule type" value="Genomic_DNA"/>
</dbReference>
<gene>
    <name evidence="1" type="ORF">BEN49_07265</name>
</gene>
<proteinExistence type="predicted"/>